<proteinExistence type="predicted"/>
<evidence type="ECO:0000313" key="1">
    <source>
        <dbReference type="EMBL" id="CAG8767236.1"/>
    </source>
</evidence>
<dbReference type="EMBL" id="CAJVQC010038879">
    <property type="protein sequence ID" value="CAG8767236.1"/>
    <property type="molecule type" value="Genomic_DNA"/>
</dbReference>
<keyword evidence="2" id="KW-1185">Reference proteome</keyword>
<protein>
    <submittedName>
        <fullName evidence="1">30740_t:CDS:1</fullName>
    </submittedName>
</protein>
<accession>A0ACA9QWP4</accession>
<gene>
    <name evidence="1" type="ORF">RPERSI_LOCUS15953</name>
</gene>
<sequence length="367" mass="42179">MLSLDSVDNYENLLKFDERIDGLSVSLVYRNHQLTQISTRGNGIIGEDITFNKGLLKNAPLFLKEVANCEVRGEVYMKKEEFLRLNEELKKSGHKLLANPRNAAAGSLRTLVPLQNRNLHFFAYQLFNSNLPSQLSCLQELEKLGFVVSPDYRLFRNIEEVEKFIQQQEKKRGFLEFESDGVVVKVNDYKYYEKLGQTSRFPRWAIAYKFPASLAVSQVQNIYVEVSRNGRITYVAEIIPVILQGSKISKVTLHNYAFIANLELNIGLDIKGISTKNIQKLYENNLLNQPADFYRLYQKERQLLKLEGFRKKSVDNMLRSIENSKKRPLDNLLTALGIPLLSSVKAQKLTKFYPNLTSLLTAVKNEE</sequence>
<reference evidence="1" key="1">
    <citation type="submission" date="2021-06" db="EMBL/GenBank/DDBJ databases">
        <authorList>
            <person name="Kallberg Y."/>
            <person name="Tangrot J."/>
            <person name="Rosling A."/>
        </authorList>
    </citation>
    <scope>NUCLEOTIDE SEQUENCE</scope>
    <source>
        <strain evidence="1">MA461A</strain>
    </source>
</reference>
<comment type="caution">
    <text evidence="1">The sequence shown here is derived from an EMBL/GenBank/DDBJ whole genome shotgun (WGS) entry which is preliminary data.</text>
</comment>
<dbReference type="Proteomes" id="UP000789920">
    <property type="component" value="Unassembled WGS sequence"/>
</dbReference>
<organism evidence="1 2">
    <name type="scientific">Racocetra persica</name>
    <dbReference type="NCBI Taxonomy" id="160502"/>
    <lineage>
        <taxon>Eukaryota</taxon>
        <taxon>Fungi</taxon>
        <taxon>Fungi incertae sedis</taxon>
        <taxon>Mucoromycota</taxon>
        <taxon>Glomeromycotina</taxon>
        <taxon>Glomeromycetes</taxon>
        <taxon>Diversisporales</taxon>
        <taxon>Gigasporaceae</taxon>
        <taxon>Racocetra</taxon>
    </lineage>
</organism>
<name>A0ACA9QWP4_9GLOM</name>
<evidence type="ECO:0000313" key="2">
    <source>
        <dbReference type="Proteomes" id="UP000789920"/>
    </source>
</evidence>